<reference evidence="2" key="1">
    <citation type="submission" date="2021-02" db="EMBL/GenBank/DDBJ databases">
        <title>Infant gut strain persistence is associated with maternal origin, phylogeny, and functional potential including surface adhesion and iron acquisition.</title>
        <authorList>
            <person name="Lou Y.C."/>
        </authorList>
    </citation>
    <scope>NUCLEOTIDE SEQUENCE</scope>
    <source>
        <strain evidence="2">L3_106_000M1_dasL3_106_000M1_concoct_15</strain>
    </source>
</reference>
<feature type="transmembrane region" description="Helical" evidence="1">
    <location>
        <begin position="109"/>
        <end position="130"/>
    </location>
</feature>
<dbReference type="Gene3D" id="1.10.1760.20">
    <property type="match status" value="1"/>
</dbReference>
<proteinExistence type="predicted"/>
<feature type="transmembrane region" description="Helical" evidence="1">
    <location>
        <begin position="12"/>
        <end position="35"/>
    </location>
</feature>
<protein>
    <submittedName>
        <fullName evidence="2">TIGR04002 family protein</fullName>
    </submittedName>
</protein>
<dbReference type="AlphaFoldDB" id="A0A943EFA8"/>
<feature type="transmembrane region" description="Helical" evidence="1">
    <location>
        <begin position="136"/>
        <end position="161"/>
    </location>
</feature>
<keyword evidence="1" id="KW-0812">Transmembrane</keyword>
<comment type="caution">
    <text evidence="2">The sequence shown here is derived from an EMBL/GenBank/DDBJ whole genome shotgun (WGS) entry which is preliminary data.</text>
</comment>
<keyword evidence="1" id="KW-0472">Membrane</keyword>
<dbReference type="Proteomes" id="UP000754226">
    <property type="component" value="Unassembled WGS sequence"/>
</dbReference>
<sequence>MIQHMRETRLRLLTLTGIFAALICLFTAYICHIPVGPNGGYLHFGDTFIYVAASLLPQPYALLAGAIGGGLADLLTAPMWAPATIIIKMLITLPFTSKAPTLLCRRNKIAPFLSWIISTIGYYLAEGLIFGSKTALLTSIIGSALQSGGSLIFYGLIVSVLDKSGVKAKGFLPLERSATHHGSNSLHV</sequence>
<evidence type="ECO:0000256" key="1">
    <source>
        <dbReference type="SAM" id="Phobius"/>
    </source>
</evidence>
<dbReference type="InterPro" id="IPR009825">
    <property type="entry name" value="ECF_substrate-spec-like"/>
</dbReference>
<dbReference type="EMBL" id="JAGZCZ010000002">
    <property type="protein sequence ID" value="MBS5519076.1"/>
    <property type="molecule type" value="Genomic_DNA"/>
</dbReference>
<name>A0A943EFA8_9FIRM</name>
<dbReference type="GO" id="GO:0016020">
    <property type="term" value="C:membrane"/>
    <property type="evidence" value="ECO:0007669"/>
    <property type="project" value="InterPro"/>
</dbReference>
<evidence type="ECO:0000313" key="3">
    <source>
        <dbReference type="Proteomes" id="UP000754226"/>
    </source>
</evidence>
<dbReference type="InterPro" id="IPR023812">
    <property type="entry name" value="CHP04002"/>
</dbReference>
<organism evidence="2 3">
    <name type="scientific">Acidaminococcus intestini</name>
    <dbReference type="NCBI Taxonomy" id="187327"/>
    <lineage>
        <taxon>Bacteria</taxon>
        <taxon>Bacillati</taxon>
        <taxon>Bacillota</taxon>
        <taxon>Negativicutes</taxon>
        <taxon>Acidaminococcales</taxon>
        <taxon>Acidaminococcaceae</taxon>
        <taxon>Acidaminococcus</taxon>
    </lineage>
</organism>
<dbReference type="Pfam" id="PF07155">
    <property type="entry name" value="ECF-ribofla_trS"/>
    <property type="match status" value="1"/>
</dbReference>
<accession>A0A943EFA8</accession>
<evidence type="ECO:0000313" key="2">
    <source>
        <dbReference type="EMBL" id="MBS5519076.1"/>
    </source>
</evidence>
<dbReference type="NCBIfam" id="TIGR04002">
    <property type="entry name" value="TIGR04002 family protein"/>
    <property type="match status" value="1"/>
</dbReference>
<keyword evidence="1" id="KW-1133">Transmembrane helix</keyword>
<gene>
    <name evidence="2" type="ORF">KHX13_01855</name>
</gene>